<evidence type="ECO:0000256" key="5">
    <source>
        <dbReference type="ARBA" id="ARBA00022737"/>
    </source>
</evidence>
<accession>A0A1E3PKB2</accession>
<dbReference type="Pfam" id="PF00168">
    <property type="entry name" value="C2"/>
    <property type="match status" value="5"/>
</dbReference>
<evidence type="ECO:0000256" key="4">
    <source>
        <dbReference type="ARBA" id="ARBA00022692"/>
    </source>
</evidence>
<dbReference type="InterPro" id="IPR056910">
    <property type="entry name" value="TCB1-3_C2"/>
</dbReference>
<evidence type="ECO:0000256" key="6">
    <source>
        <dbReference type="ARBA" id="ARBA00022824"/>
    </source>
</evidence>
<dbReference type="GO" id="GO:0061817">
    <property type="term" value="P:endoplasmic reticulum-plasma membrane tethering"/>
    <property type="evidence" value="ECO:0007669"/>
    <property type="project" value="InterPro"/>
</dbReference>
<organism evidence="15 16">
    <name type="scientific">Nadsonia fulvescens var. elongata DSM 6958</name>
    <dbReference type="NCBI Taxonomy" id="857566"/>
    <lineage>
        <taxon>Eukaryota</taxon>
        <taxon>Fungi</taxon>
        <taxon>Dikarya</taxon>
        <taxon>Ascomycota</taxon>
        <taxon>Saccharomycotina</taxon>
        <taxon>Dipodascomycetes</taxon>
        <taxon>Dipodascales</taxon>
        <taxon>Dipodascales incertae sedis</taxon>
        <taxon>Nadsonia</taxon>
    </lineage>
</organism>
<reference evidence="15 16" key="1">
    <citation type="journal article" date="2016" name="Proc. Natl. Acad. Sci. U.S.A.">
        <title>Comparative genomics of biotechnologically important yeasts.</title>
        <authorList>
            <person name="Riley R."/>
            <person name="Haridas S."/>
            <person name="Wolfe K.H."/>
            <person name="Lopes M.R."/>
            <person name="Hittinger C.T."/>
            <person name="Goeker M."/>
            <person name="Salamov A.A."/>
            <person name="Wisecaver J.H."/>
            <person name="Long T.M."/>
            <person name="Calvey C.H."/>
            <person name="Aerts A.L."/>
            <person name="Barry K.W."/>
            <person name="Choi C."/>
            <person name="Clum A."/>
            <person name="Coughlan A.Y."/>
            <person name="Deshpande S."/>
            <person name="Douglass A.P."/>
            <person name="Hanson S.J."/>
            <person name="Klenk H.-P."/>
            <person name="LaButti K.M."/>
            <person name="Lapidus A."/>
            <person name="Lindquist E.A."/>
            <person name="Lipzen A.M."/>
            <person name="Meier-Kolthoff J.P."/>
            <person name="Ohm R.A."/>
            <person name="Otillar R.P."/>
            <person name="Pangilinan J.L."/>
            <person name="Peng Y."/>
            <person name="Rokas A."/>
            <person name="Rosa C.A."/>
            <person name="Scheuner C."/>
            <person name="Sibirny A.A."/>
            <person name="Slot J.C."/>
            <person name="Stielow J.B."/>
            <person name="Sun H."/>
            <person name="Kurtzman C.P."/>
            <person name="Blackwell M."/>
            <person name="Grigoriev I.V."/>
            <person name="Jeffries T.W."/>
        </authorList>
    </citation>
    <scope>NUCLEOTIDE SEQUENCE [LARGE SCALE GENOMIC DNA]</scope>
    <source>
        <strain evidence="15 16">DSM 6958</strain>
    </source>
</reference>
<dbReference type="InterPro" id="IPR031468">
    <property type="entry name" value="SMP_LBD"/>
</dbReference>
<keyword evidence="10 12" id="KW-0472">Membrane</keyword>
<dbReference type="InterPro" id="IPR037761">
    <property type="entry name" value="C2A_Tricalbin"/>
</dbReference>
<feature type="transmembrane region" description="Helical" evidence="12">
    <location>
        <begin position="123"/>
        <end position="146"/>
    </location>
</feature>
<dbReference type="GO" id="GO:0006869">
    <property type="term" value="P:lipid transport"/>
    <property type="evidence" value="ECO:0007669"/>
    <property type="project" value="UniProtKB-KW"/>
</dbReference>
<keyword evidence="4 12" id="KW-0812">Transmembrane</keyword>
<evidence type="ECO:0000259" key="13">
    <source>
        <dbReference type="PROSITE" id="PS50004"/>
    </source>
</evidence>
<dbReference type="OrthoDB" id="1029639at2759"/>
<keyword evidence="9" id="KW-0446">Lipid-binding</keyword>
<dbReference type="PIRSF" id="PIRSF037232">
    <property type="entry name" value="Tricalbin"/>
    <property type="match status" value="1"/>
</dbReference>
<dbReference type="Pfam" id="PF24920">
    <property type="entry name" value="C2_TCB1"/>
    <property type="match status" value="1"/>
</dbReference>
<dbReference type="PROSITE" id="PS50004">
    <property type="entry name" value="C2"/>
    <property type="match status" value="5"/>
</dbReference>
<keyword evidence="2" id="KW-0813">Transport</keyword>
<keyword evidence="5" id="KW-0677">Repeat</keyword>
<evidence type="ECO:0000256" key="12">
    <source>
        <dbReference type="SAM" id="Phobius"/>
    </source>
</evidence>
<dbReference type="CDD" id="cd04044">
    <property type="entry name" value="C2A_Tricalbin-like"/>
    <property type="match status" value="1"/>
</dbReference>
<evidence type="ECO:0000256" key="8">
    <source>
        <dbReference type="ARBA" id="ARBA00023055"/>
    </source>
</evidence>
<evidence type="ECO:0000256" key="7">
    <source>
        <dbReference type="ARBA" id="ARBA00022989"/>
    </source>
</evidence>
<keyword evidence="16" id="KW-1185">Reference proteome</keyword>
<dbReference type="GO" id="GO:0005789">
    <property type="term" value="C:endoplasmic reticulum membrane"/>
    <property type="evidence" value="ECO:0007669"/>
    <property type="project" value="UniProtKB-SubCell"/>
</dbReference>
<keyword evidence="6" id="KW-0256">Endoplasmic reticulum</keyword>
<feature type="domain" description="C2" evidence="13">
    <location>
        <begin position="360"/>
        <end position="484"/>
    </location>
</feature>
<comment type="subcellular location">
    <subcellularLocation>
        <location evidence="1">Endoplasmic reticulum membrane</location>
    </subcellularLocation>
</comment>
<dbReference type="InterPro" id="IPR037762">
    <property type="entry name" value="C2C_Tricalbin"/>
</dbReference>
<dbReference type="SUPFAM" id="SSF49562">
    <property type="entry name" value="C2 domain (Calcium/lipid-binding domain, CaLB)"/>
    <property type="match status" value="5"/>
</dbReference>
<dbReference type="CDD" id="cd00030">
    <property type="entry name" value="C2"/>
    <property type="match status" value="1"/>
</dbReference>
<sequence length="1347" mass="150047">MLNQFLSPDTVLEGIRTTTQEHTASTTMSDQDPSVSPTALKKSPESEKFVYFDPNAYSWRNTGDWVNKAKPKSDEEANDLLMKVSLMESFLNDTFMNDWFYNTSLVITATFFAWFFARWGGGLAWLFIVLAFASTTYCVSIGRFRYNVRDDLARRQGFKNVETSVEHLEWLNTFLIKFWLIYEPVLSTTIVATTNQVLSGVTPGFIEGLSLNTFTLGTKSPRIDHVRSFPKTAEDVVVMDWKFSFVPDDTGDLTAKQIANKVNPKVVLGVRIGKGFVSKSLPVIVENMAFSGLMRVKLKLIQDFPHVQTVDISFLEPPKIDFVLKPIGGETLGLDINIVPGLTSFINDQINSNLSPMMYAPNAFQIDVQQMMQSVDNSAVGVLVVTIHNARGIEGSSSIGNTVDPYVKFSFNDDEEELARTEVKSDTKTPHWEETKFLMVKNLQDVLKMEVLDFNDFRKDKSIGTVSFELGSLEEEPRQTNLSGRISDENYKPRGELLFDVSWFPVLRGEKLEDGTIQPPPPSNTGIVTFTVNQCKDLSAKMSLVGQLSPYAQMILNGKPVHRTRRLKRTNDPVWDDSFELLITDRQKCTLGVSIFDDRDMANDPIIGSYNLKLDDLVAATSDDKNWFNLDTYGKVCLSANWKPIALTGVTGTSGITEPIGTIRLDITKAMDLLNLSTTRKIDPYVRVFINGFVRSRTYAFEDELNPVWNDVLYVAIQSERQTITLEAMDVEGFGKDRSLGKFTLQASDFIKKDDNGEYLSYEDQKLRQTKFQLGKKEPKGTLSYSVSFFPTLPIMSPEEIKQQKEVAEKEGKEDTKKIEELNDEPLKEAENKEISKKSEATEKPKGPKKLNLSLEELLEYSTGIIVYEISQADVSDDDTYVQVLFDNYNNPSFSTKVKKRKNTLGEHSDCIIRELEWSRIIIRVCEKKNPKDSEIISSVTIPTITFLKRAYDKSHTLELKSKNNRISQITIKALYFPVSMELRSFESINDMGTARFEIIDAKGLPAADSNGKSDPYAIIKIDGEKVFKTKTVKKSLNPTWDESCEASIYSRAFNKVEVVVYDWDMGPGDDDFLGSCLIDLSDIKIQHAQEMEMPLQGESRKSGSIRMRVFFQPHYVVRRQYTDDFGGAVGAIAANPVKGIATGLGKGVSGAGAGVSGVAHLGLKGASKLKGGVGSLLGKKKSSPGLTPPESHSDTVSISSKNSAVTTSMSSQARNRHAPSIMSTSSNSSDADTFPGQATIISAQGFAGSSHLQAKISILNSKEKELLKSRALKPKDDTVVWNETCNFKASTKSKIIFKIRDHKSLGSDYLYGEASLQLADLPDGEVTLPISSKGTIKVHVTYECLS</sequence>
<feature type="region of interest" description="Disordered" evidence="11">
    <location>
        <begin position="1178"/>
        <end position="1230"/>
    </location>
</feature>
<dbReference type="Pfam" id="PF25669">
    <property type="entry name" value="SMP_MUG190-like"/>
    <property type="match status" value="1"/>
</dbReference>
<feature type="domain" description="C2" evidence="13">
    <location>
        <begin position="975"/>
        <end position="1096"/>
    </location>
</feature>
<dbReference type="InterPro" id="IPR017147">
    <property type="entry name" value="Tricalbin"/>
</dbReference>
<feature type="compositionally biased region" description="Polar residues" evidence="11">
    <location>
        <begin position="20"/>
        <end position="37"/>
    </location>
</feature>
<feature type="compositionally biased region" description="Basic and acidic residues" evidence="11">
    <location>
        <begin position="803"/>
        <end position="846"/>
    </location>
</feature>
<dbReference type="InterPro" id="IPR052455">
    <property type="entry name" value="Tricalbin_domain"/>
</dbReference>
<evidence type="ECO:0000313" key="15">
    <source>
        <dbReference type="EMBL" id="ODQ65634.1"/>
    </source>
</evidence>
<dbReference type="PANTHER" id="PTHR46980:SF2">
    <property type="entry name" value="TRICALBIN-1-RELATED"/>
    <property type="match status" value="1"/>
</dbReference>
<dbReference type="InterPro" id="IPR037765">
    <property type="entry name" value="C2B_Tricalbin"/>
</dbReference>
<dbReference type="Proteomes" id="UP000095009">
    <property type="component" value="Unassembled WGS sequence"/>
</dbReference>
<evidence type="ECO:0000256" key="2">
    <source>
        <dbReference type="ARBA" id="ARBA00022448"/>
    </source>
</evidence>
<feature type="domain" description="C2" evidence="13">
    <location>
        <begin position="513"/>
        <end position="628"/>
    </location>
</feature>
<feature type="compositionally biased region" description="Polar residues" evidence="11">
    <location>
        <begin position="1195"/>
        <end position="1214"/>
    </location>
</feature>
<evidence type="ECO:0000256" key="11">
    <source>
        <dbReference type="SAM" id="MobiDB-lite"/>
    </source>
</evidence>
<feature type="region of interest" description="Disordered" evidence="11">
    <location>
        <begin position="20"/>
        <end position="42"/>
    </location>
</feature>
<dbReference type="Gene3D" id="2.60.40.150">
    <property type="entry name" value="C2 domain"/>
    <property type="match status" value="5"/>
</dbReference>
<dbReference type="PROSITE" id="PS51847">
    <property type="entry name" value="SMP"/>
    <property type="match status" value="1"/>
</dbReference>
<dbReference type="CDD" id="cd04045">
    <property type="entry name" value="C2C_Tricalbin-like"/>
    <property type="match status" value="1"/>
</dbReference>
<evidence type="ECO:0000256" key="9">
    <source>
        <dbReference type="ARBA" id="ARBA00023121"/>
    </source>
</evidence>
<dbReference type="PANTHER" id="PTHR46980">
    <property type="entry name" value="TRICALBIN-1-RELATED"/>
    <property type="match status" value="1"/>
</dbReference>
<keyword evidence="7 12" id="KW-1133">Transmembrane helix</keyword>
<dbReference type="CDD" id="cd04052">
    <property type="entry name" value="C2B_Tricalbin-like"/>
    <property type="match status" value="1"/>
</dbReference>
<feature type="domain" description="C2" evidence="13">
    <location>
        <begin position="644"/>
        <end position="762"/>
    </location>
</feature>
<protein>
    <submittedName>
        <fullName evidence="15">Tricalbin</fullName>
    </submittedName>
</protein>
<feature type="transmembrane region" description="Helical" evidence="12">
    <location>
        <begin position="99"/>
        <end position="117"/>
    </location>
</feature>
<evidence type="ECO:0000259" key="14">
    <source>
        <dbReference type="PROSITE" id="PS51847"/>
    </source>
</evidence>
<dbReference type="InterPro" id="IPR035892">
    <property type="entry name" value="C2_domain_sf"/>
</dbReference>
<dbReference type="STRING" id="857566.A0A1E3PKB2"/>
<evidence type="ECO:0000256" key="1">
    <source>
        <dbReference type="ARBA" id="ARBA00004586"/>
    </source>
</evidence>
<evidence type="ECO:0000256" key="10">
    <source>
        <dbReference type="ARBA" id="ARBA00023136"/>
    </source>
</evidence>
<feature type="domain" description="C2" evidence="13">
    <location>
        <begin position="1217"/>
        <end position="1332"/>
    </location>
</feature>
<evidence type="ECO:0000256" key="3">
    <source>
        <dbReference type="ARBA" id="ARBA00022553"/>
    </source>
</evidence>
<feature type="region of interest" description="Disordered" evidence="11">
    <location>
        <begin position="803"/>
        <end position="848"/>
    </location>
</feature>
<dbReference type="SMART" id="SM00239">
    <property type="entry name" value="C2"/>
    <property type="match status" value="5"/>
</dbReference>
<name>A0A1E3PKB2_9ASCO</name>
<dbReference type="InterPro" id="IPR000008">
    <property type="entry name" value="C2_dom"/>
</dbReference>
<evidence type="ECO:0000313" key="16">
    <source>
        <dbReference type="Proteomes" id="UP000095009"/>
    </source>
</evidence>
<dbReference type="GO" id="GO:0008289">
    <property type="term" value="F:lipid binding"/>
    <property type="evidence" value="ECO:0007669"/>
    <property type="project" value="UniProtKB-KW"/>
</dbReference>
<dbReference type="EMBL" id="KV454409">
    <property type="protein sequence ID" value="ODQ65634.1"/>
    <property type="molecule type" value="Genomic_DNA"/>
</dbReference>
<proteinExistence type="predicted"/>
<dbReference type="GO" id="GO:0071944">
    <property type="term" value="C:cell periphery"/>
    <property type="evidence" value="ECO:0007669"/>
    <property type="project" value="UniProtKB-ARBA"/>
</dbReference>
<dbReference type="CDD" id="cd21678">
    <property type="entry name" value="SMP_TCB"/>
    <property type="match status" value="1"/>
</dbReference>
<keyword evidence="3" id="KW-0597">Phosphoprotein</keyword>
<feature type="domain" description="SMP-LTD" evidence="14">
    <location>
        <begin position="164"/>
        <end position="369"/>
    </location>
</feature>
<keyword evidence="8" id="KW-0445">Lipid transport</keyword>
<gene>
    <name evidence="15" type="ORF">NADFUDRAFT_50919</name>
</gene>